<dbReference type="EMBL" id="GBRH01202757">
    <property type="protein sequence ID" value="JAD95138.1"/>
    <property type="molecule type" value="Transcribed_RNA"/>
</dbReference>
<reference evidence="1" key="1">
    <citation type="submission" date="2014-09" db="EMBL/GenBank/DDBJ databases">
        <authorList>
            <person name="Magalhaes I.L.F."/>
            <person name="Oliveira U."/>
            <person name="Santos F.R."/>
            <person name="Vidigal T.H.D.A."/>
            <person name="Brescovit A.D."/>
            <person name="Santos A.J."/>
        </authorList>
    </citation>
    <scope>NUCLEOTIDE SEQUENCE</scope>
    <source>
        <tissue evidence="1">Shoot tissue taken approximately 20 cm above the soil surface</tissue>
    </source>
</reference>
<name>A0A0A9E802_ARUDO</name>
<dbReference type="AlphaFoldDB" id="A0A0A9E802"/>
<organism evidence="1">
    <name type="scientific">Arundo donax</name>
    <name type="common">Giant reed</name>
    <name type="synonym">Donax arundinaceus</name>
    <dbReference type="NCBI Taxonomy" id="35708"/>
    <lineage>
        <taxon>Eukaryota</taxon>
        <taxon>Viridiplantae</taxon>
        <taxon>Streptophyta</taxon>
        <taxon>Embryophyta</taxon>
        <taxon>Tracheophyta</taxon>
        <taxon>Spermatophyta</taxon>
        <taxon>Magnoliopsida</taxon>
        <taxon>Liliopsida</taxon>
        <taxon>Poales</taxon>
        <taxon>Poaceae</taxon>
        <taxon>PACMAD clade</taxon>
        <taxon>Arundinoideae</taxon>
        <taxon>Arundineae</taxon>
        <taxon>Arundo</taxon>
    </lineage>
</organism>
<protein>
    <submittedName>
        <fullName evidence="1">Si660001f06</fullName>
    </submittedName>
</protein>
<reference evidence="1" key="2">
    <citation type="journal article" date="2015" name="Data Brief">
        <title>Shoot transcriptome of the giant reed, Arundo donax.</title>
        <authorList>
            <person name="Barrero R.A."/>
            <person name="Guerrero F.D."/>
            <person name="Moolhuijzen P."/>
            <person name="Goolsby J.A."/>
            <person name="Tidwell J."/>
            <person name="Bellgard S.E."/>
            <person name="Bellgard M.I."/>
        </authorList>
    </citation>
    <scope>NUCLEOTIDE SEQUENCE</scope>
    <source>
        <tissue evidence="1">Shoot tissue taken approximately 20 cm above the soil surface</tissue>
    </source>
</reference>
<sequence>MWTAPHLQFACSGEGSHLRAYKLESIAQMFLPRHCRRLEAQWRHT</sequence>
<accession>A0A0A9E802</accession>
<evidence type="ECO:0000313" key="1">
    <source>
        <dbReference type="EMBL" id="JAD95138.1"/>
    </source>
</evidence>
<proteinExistence type="predicted"/>